<evidence type="ECO:0000313" key="1">
    <source>
        <dbReference type="EMBL" id="QEA10777.1"/>
    </source>
</evidence>
<reference evidence="1 2" key="1">
    <citation type="journal article" date="2020" name="PLoS ONE">
        <title>Weirdo19ES is a novel singleton mycobacteriophage that selects for glycolipid deficient phage-resistant M. smegmatis mutants.</title>
        <authorList>
            <person name="Suarez C.A."/>
            <person name="Franceschelli J.J."/>
            <person name="Tasselli S.E."/>
            <person name="Morbidoni H.R."/>
        </authorList>
    </citation>
    <scope>NUCLEOTIDE SEQUENCE [LARGE SCALE GENOMIC DNA]</scope>
</reference>
<organism evidence="1 2">
    <name type="scientific">Mycobacterium phage Weirdo19</name>
    <dbReference type="NCBI Taxonomy" id="2601610"/>
    <lineage>
        <taxon>Viruses</taxon>
        <taxon>Duplodnaviria</taxon>
        <taxon>Heunggongvirae</taxon>
        <taxon>Uroviricota</taxon>
        <taxon>Caudoviricetes</taxon>
        <taxon>Rosariovirus</taxon>
        <taxon>Rosariovirus Weirdo19ES</taxon>
    </lineage>
</organism>
<dbReference type="KEGG" id="vg:63911445"/>
<protein>
    <submittedName>
        <fullName evidence="1">Head-tail connector</fullName>
    </submittedName>
</protein>
<dbReference type="RefSeq" id="YP_010050710.1">
    <property type="nucleotide sequence ID" value="NC_054433.1"/>
</dbReference>
<proteinExistence type="predicted"/>
<accession>A0A6M2YSS2</accession>
<name>A0A6M2YSS2_9CAUD</name>
<dbReference type="EMBL" id="MN103533">
    <property type="protein sequence ID" value="QEA10777.1"/>
    <property type="molecule type" value="Genomic_DNA"/>
</dbReference>
<dbReference type="GeneID" id="63911445"/>
<dbReference type="Proteomes" id="UP000501191">
    <property type="component" value="Segment"/>
</dbReference>
<sequence>MVSPVNLLTVLGPDTVELVIREPVDPPAIDVWGRPVMTERTVTKTGASWTVTSGTEEVAGSTIAVLNATGALPVDDDTENLQASAAVRHRGRLFELTTPGVRHDDGLGRPSHVRVFAMWAEDMSLGEQVIVVPAGQRRDGMVEPDGEPIPVIARAVTPGNASIKFGATGPSVAADYTVVLDLDVPVRDGDWLIVRGRECRALIERQESQWAERRELVVLAQYRGGGVT</sequence>
<keyword evidence="2" id="KW-1185">Reference proteome</keyword>
<evidence type="ECO:0000313" key="2">
    <source>
        <dbReference type="Proteomes" id="UP000501191"/>
    </source>
</evidence>